<comment type="caution">
    <text evidence="1">The sequence shown here is derived from an EMBL/GenBank/DDBJ whole genome shotgun (WGS) entry which is preliminary data.</text>
</comment>
<gene>
    <name evidence="1" type="ORF">ACFPFW_00570</name>
</gene>
<sequence length="82" mass="9441">MTSPSGKSVVIAAQLTPELSRAVDEWLAEQEDELLSRSDLVRAALSEFLRSRIRPEEQMRQRHIVHWERGPKAPRFRKSAAM</sequence>
<name>A0ABV9YWA1_9HYPH</name>
<dbReference type="Proteomes" id="UP001595796">
    <property type="component" value="Unassembled WGS sequence"/>
</dbReference>
<evidence type="ECO:0008006" key="3">
    <source>
        <dbReference type="Google" id="ProtNLM"/>
    </source>
</evidence>
<organism evidence="1 2">
    <name type="scientific">Flaviflagellibacter deserti</name>
    <dbReference type="NCBI Taxonomy" id="2267266"/>
    <lineage>
        <taxon>Bacteria</taxon>
        <taxon>Pseudomonadati</taxon>
        <taxon>Pseudomonadota</taxon>
        <taxon>Alphaproteobacteria</taxon>
        <taxon>Hyphomicrobiales</taxon>
        <taxon>Flaviflagellibacter</taxon>
    </lineage>
</organism>
<evidence type="ECO:0000313" key="1">
    <source>
        <dbReference type="EMBL" id="MFC5066504.1"/>
    </source>
</evidence>
<proteinExistence type="predicted"/>
<keyword evidence="2" id="KW-1185">Reference proteome</keyword>
<protein>
    <recommendedName>
        <fullName evidence="3">Ribbon-helix-helix protein CopG domain-containing protein</fullName>
    </recommendedName>
</protein>
<dbReference type="RefSeq" id="WP_114955291.1">
    <property type="nucleotide sequence ID" value="NZ_JBHSJF010000001.1"/>
</dbReference>
<accession>A0ABV9YWA1</accession>
<reference evidence="2" key="1">
    <citation type="journal article" date="2019" name="Int. J. Syst. Evol. Microbiol.">
        <title>The Global Catalogue of Microorganisms (GCM) 10K type strain sequencing project: providing services to taxonomists for standard genome sequencing and annotation.</title>
        <authorList>
            <consortium name="The Broad Institute Genomics Platform"/>
            <consortium name="The Broad Institute Genome Sequencing Center for Infectious Disease"/>
            <person name="Wu L."/>
            <person name="Ma J."/>
        </authorList>
    </citation>
    <scope>NUCLEOTIDE SEQUENCE [LARGE SCALE GENOMIC DNA]</scope>
    <source>
        <strain evidence="2">CGMCC 1.16444</strain>
    </source>
</reference>
<evidence type="ECO:0000313" key="2">
    <source>
        <dbReference type="Proteomes" id="UP001595796"/>
    </source>
</evidence>
<dbReference type="EMBL" id="JBHSJF010000001">
    <property type="protein sequence ID" value="MFC5066504.1"/>
    <property type="molecule type" value="Genomic_DNA"/>
</dbReference>